<evidence type="ECO:0008006" key="3">
    <source>
        <dbReference type="Google" id="ProtNLM"/>
    </source>
</evidence>
<sequence length="125" mass="14241">MADWQRLAKDLVLIDGMVGERETEILRRAFLADGVINRTEAEFLIDLRNSAPKAVVRFHTFVFEVVKKMMLADGDLTAAEAGWLERFILRDGRVDELERTFLRELKAAARRTSPEFNALVAKYAG</sequence>
<dbReference type="EMBL" id="CP025958">
    <property type="protein sequence ID" value="AWM38947.1"/>
    <property type="molecule type" value="Genomic_DNA"/>
</dbReference>
<reference evidence="1 2" key="1">
    <citation type="submission" date="2018-01" db="EMBL/GenBank/DDBJ databases">
        <title>G. obscuriglobus.</title>
        <authorList>
            <person name="Franke J."/>
            <person name="Blomberg W."/>
            <person name="Selmecki A."/>
        </authorList>
    </citation>
    <scope>NUCLEOTIDE SEQUENCE [LARGE SCALE GENOMIC DNA]</scope>
    <source>
        <strain evidence="1 2">DSM 5831</strain>
    </source>
</reference>
<dbReference type="KEGG" id="gog:C1280_19455"/>
<keyword evidence="2" id="KW-1185">Reference proteome</keyword>
<dbReference type="OrthoDB" id="7628592at2"/>
<dbReference type="InterPro" id="IPR029024">
    <property type="entry name" value="TerB-like"/>
</dbReference>
<proteinExistence type="predicted"/>
<dbReference type="RefSeq" id="WP_010047132.1">
    <property type="nucleotide sequence ID" value="NZ_CP025958.1"/>
</dbReference>
<dbReference type="AlphaFoldDB" id="A0A2Z3H5K9"/>
<evidence type="ECO:0000313" key="1">
    <source>
        <dbReference type="EMBL" id="AWM38947.1"/>
    </source>
</evidence>
<gene>
    <name evidence="1" type="ORF">C1280_19455</name>
</gene>
<organism evidence="1 2">
    <name type="scientific">Gemmata obscuriglobus</name>
    <dbReference type="NCBI Taxonomy" id="114"/>
    <lineage>
        <taxon>Bacteria</taxon>
        <taxon>Pseudomonadati</taxon>
        <taxon>Planctomycetota</taxon>
        <taxon>Planctomycetia</taxon>
        <taxon>Gemmatales</taxon>
        <taxon>Gemmataceae</taxon>
        <taxon>Gemmata</taxon>
    </lineage>
</organism>
<dbReference type="SUPFAM" id="SSF158682">
    <property type="entry name" value="TerB-like"/>
    <property type="match status" value="1"/>
</dbReference>
<evidence type="ECO:0000313" key="2">
    <source>
        <dbReference type="Proteomes" id="UP000245802"/>
    </source>
</evidence>
<name>A0A2Z3H5K9_9BACT</name>
<dbReference type="Proteomes" id="UP000245802">
    <property type="component" value="Chromosome"/>
</dbReference>
<protein>
    <recommendedName>
        <fullName evidence="3">TerB family tellurite resistance protein</fullName>
    </recommendedName>
</protein>
<accession>A0A2Z3H5K9</accession>